<dbReference type="EMBL" id="JBBKAI010000002">
    <property type="protein sequence ID" value="MEJ8656064.1"/>
    <property type="molecule type" value="Genomic_DNA"/>
</dbReference>
<sequence>MADRVTVIGWDGSPLTAAARSALSAATLVAGAAHHLALPEVPANAERIRLGSVDLAARRIAGHRGSPVVLADGDPGFFGVVRTLRAPQHGLEVEVVPAVSSVATAFARAGMPWDDAQIVVAHSRTLRRAVNVCRAHPKVAVLTSPGAGPAELALLLDGVHRTFVICEELGTEREQVTVLTSDKVADHSWRDPNVVIVIGGTASAQGGGWVAGREPGYPPQSRGWAMPPEGPRYQPAEGESVQLRAAQLARLGPRLGDLVWDIGCGAGELAADAARFGAAVIAVDEDPAACIRTDAAARRHGVQLQTVQGRAPHVLERLPEPDVVRIGGGGVPVVTACADRRPERIVTHASTRDDAEAIGAALADGGYAVECALLQSVEMNPGDWSERERSVVFLLSGRRLDRAP</sequence>
<name>A0ACC6QCK4_9ACTN</name>
<proteinExistence type="predicted"/>
<accession>A0ACC6QCK4</accession>
<protein>
    <submittedName>
        <fullName evidence="1">Precorrin-6y C5,15-methyltransferase (Decarboxylating) subunit CbiE</fullName>
    </submittedName>
</protein>
<reference evidence="1" key="1">
    <citation type="submission" date="2024-03" db="EMBL/GenBank/DDBJ databases">
        <title>Novel Streptomyces species of biotechnological and ecological value are a feature of Machair soil.</title>
        <authorList>
            <person name="Prole J.R."/>
            <person name="Goodfellow M."/>
            <person name="Allenby N."/>
            <person name="Ward A.C."/>
        </authorList>
    </citation>
    <scope>NUCLEOTIDE SEQUENCE</scope>
    <source>
        <strain evidence="1">MS1.AVA.4</strain>
    </source>
</reference>
<gene>
    <name evidence="1" type="primary">cbiE</name>
    <name evidence="1" type="ORF">WKI58_05925</name>
</gene>
<organism evidence="1 2">
    <name type="scientific">Streptomyces pratisoli</name>
    <dbReference type="NCBI Taxonomy" id="3139917"/>
    <lineage>
        <taxon>Bacteria</taxon>
        <taxon>Bacillati</taxon>
        <taxon>Actinomycetota</taxon>
        <taxon>Actinomycetes</taxon>
        <taxon>Kitasatosporales</taxon>
        <taxon>Streptomycetaceae</taxon>
        <taxon>Streptomyces</taxon>
    </lineage>
</organism>
<dbReference type="Proteomes" id="UP001375539">
    <property type="component" value="Unassembled WGS sequence"/>
</dbReference>
<evidence type="ECO:0000313" key="1">
    <source>
        <dbReference type="EMBL" id="MEJ8656064.1"/>
    </source>
</evidence>
<comment type="caution">
    <text evidence="1">The sequence shown here is derived from an EMBL/GenBank/DDBJ whole genome shotgun (WGS) entry which is preliminary data.</text>
</comment>
<keyword evidence="2" id="KW-1185">Reference proteome</keyword>
<evidence type="ECO:0000313" key="2">
    <source>
        <dbReference type="Proteomes" id="UP001375539"/>
    </source>
</evidence>